<evidence type="ECO:0000313" key="3">
    <source>
        <dbReference type="Proteomes" id="UP000199229"/>
    </source>
</evidence>
<dbReference type="Proteomes" id="UP000199229">
    <property type="component" value="Unassembled WGS sequence"/>
</dbReference>
<gene>
    <name evidence="2" type="ORF">SAMN05192565_1044</name>
</gene>
<dbReference type="InterPro" id="IPR025638">
    <property type="entry name" value="DUF4336"/>
</dbReference>
<evidence type="ECO:0000256" key="1">
    <source>
        <dbReference type="SAM" id="Phobius"/>
    </source>
</evidence>
<keyword evidence="1" id="KW-1133">Transmembrane helix</keyword>
<feature type="transmembrane region" description="Helical" evidence="1">
    <location>
        <begin position="261"/>
        <end position="285"/>
    </location>
</feature>
<dbReference type="PANTHER" id="PTHR33835:SF1">
    <property type="entry name" value="METALLO-BETA-LACTAMASE DOMAIN-CONTAINING PROTEIN"/>
    <property type="match status" value="1"/>
</dbReference>
<dbReference type="OrthoDB" id="450111at2"/>
<dbReference type="InterPro" id="IPR036866">
    <property type="entry name" value="RibonucZ/Hydroxyglut_hydro"/>
</dbReference>
<proteinExistence type="predicted"/>
<dbReference type="STRING" id="582675.SAMN05192565_1044"/>
<accession>A0A1I2S385</accession>
<dbReference type="SUPFAM" id="SSF56281">
    <property type="entry name" value="Metallo-hydrolase/oxidoreductase"/>
    <property type="match status" value="1"/>
</dbReference>
<dbReference type="AlphaFoldDB" id="A0A1I2S385"/>
<keyword evidence="1" id="KW-0472">Membrane</keyword>
<keyword evidence="1" id="KW-0812">Transmembrane</keyword>
<organism evidence="2 3">
    <name type="scientific">Methylobacterium gossipiicola</name>
    <dbReference type="NCBI Taxonomy" id="582675"/>
    <lineage>
        <taxon>Bacteria</taxon>
        <taxon>Pseudomonadati</taxon>
        <taxon>Pseudomonadota</taxon>
        <taxon>Alphaproteobacteria</taxon>
        <taxon>Hyphomicrobiales</taxon>
        <taxon>Methylobacteriaceae</taxon>
        <taxon>Methylobacterium</taxon>
    </lineage>
</organism>
<dbReference type="PANTHER" id="PTHR33835">
    <property type="entry name" value="YALI0C07656P"/>
    <property type="match status" value="1"/>
</dbReference>
<keyword evidence="3" id="KW-1185">Reference proteome</keyword>
<dbReference type="RefSeq" id="WP_091969383.1">
    <property type="nucleotide sequence ID" value="NZ_FOPM01000004.1"/>
</dbReference>
<evidence type="ECO:0008006" key="4">
    <source>
        <dbReference type="Google" id="ProtNLM"/>
    </source>
</evidence>
<protein>
    <recommendedName>
        <fullName evidence="4">DUF4336 domain-containing protein</fullName>
    </recommendedName>
</protein>
<sequence>MTHAISYPPLNVLKPIADGVWIVDAPPLQAGGLPLPLRMTVLRLAGGELLLHAPISYEPGLRRALERLGRIGHLVAPSVGHWMYLRDWQAACPNAITWAVPGLKDRGQVRRSSVRIDAELGDGAPRSWGDEIAGVLVAGPVFKEVALFHRPSRTLILTDLVINLEADLLPLPARALARLLGIVAPDGKAPLYLRLLLRLNRSATAEAARRLVAFAPERVIFAHGQWFDRDATGELRRSLRWLIGPEGSKARRGSSANRPTYALPHSTAAMASLALVGVIAALAYAGKRR</sequence>
<dbReference type="EMBL" id="FOPM01000004">
    <property type="protein sequence ID" value="SFG47334.1"/>
    <property type="molecule type" value="Genomic_DNA"/>
</dbReference>
<name>A0A1I2S385_9HYPH</name>
<evidence type="ECO:0000313" key="2">
    <source>
        <dbReference type="EMBL" id="SFG47334.1"/>
    </source>
</evidence>
<dbReference type="Pfam" id="PF14234">
    <property type="entry name" value="DUF4336"/>
    <property type="match status" value="1"/>
</dbReference>
<reference evidence="3" key="1">
    <citation type="submission" date="2016-10" db="EMBL/GenBank/DDBJ databases">
        <authorList>
            <person name="Varghese N."/>
            <person name="Submissions S."/>
        </authorList>
    </citation>
    <scope>NUCLEOTIDE SEQUENCE [LARGE SCALE GENOMIC DNA]</scope>
    <source>
        <strain evidence="3">Gh-105</strain>
    </source>
</reference>